<comment type="caution">
    <text evidence="1">The sequence shown here is derived from an EMBL/GenBank/DDBJ whole genome shotgun (WGS) entry which is preliminary data.</text>
</comment>
<dbReference type="STRING" id="83449.BON30_45215"/>
<reference evidence="2" key="1">
    <citation type="submission" date="2016-11" db="EMBL/GenBank/DDBJ databases">
        <authorList>
            <person name="Shukria A."/>
            <person name="Stevens D.C."/>
        </authorList>
    </citation>
    <scope>NUCLEOTIDE SEQUENCE [LARGE SCALE GENOMIC DNA]</scope>
    <source>
        <strain evidence="2">Cbfe23</strain>
    </source>
</reference>
<proteinExistence type="predicted"/>
<protein>
    <submittedName>
        <fullName evidence="1">Uncharacterized protein</fullName>
    </submittedName>
</protein>
<dbReference type="AlphaFoldDB" id="A0A1L9AVX6"/>
<sequence length="97" mass="10343">MLPRTCELARAVHPASMCSRGGEGDGLAAAEVNEVVGGVLARAVQQSAGTIRRKVSKDSFRLQFGEAGERKIRIVDVHVRFGGPLPEGRDVLASFEP</sequence>
<evidence type="ECO:0000313" key="1">
    <source>
        <dbReference type="EMBL" id="OJH34162.1"/>
    </source>
</evidence>
<accession>A0A1L9AVX6</accession>
<gene>
    <name evidence="1" type="ORF">BON30_45215</name>
</gene>
<organism evidence="1 2">
    <name type="scientific">Cystobacter ferrugineus</name>
    <dbReference type="NCBI Taxonomy" id="83449"/>
    <lineage>
        <taxon>Bacteria</taxon>
        <taxon>Pseudomonadati</taxon>
        <taxon>Myxococcota</taxon>
        <taxon>Myxococcia</taxon>
        <taxon>Myxococcales</taxon>
        <taxon>Cystobacterineae</taxon>
        <taxon>Archangiaceae</taxon>
        <taxon>Cystobacter</taxon>
    </lineage>
</organism>
<keyword evidence="2" id="KW-1185">Reference proteome</keyword>
<evidence type="ECO:0000313" key="2">
    <source>
        <dbReference type="Proteomes" id="UP000182229"/>
    </source>
</evidence>
<dbReference type="EMBL" id="MPIN01000022">
    <property type="protein sequence ID" value="OJH34162.1"/>
    <property type="molecule type" value="Genomic_DNA"/>
</dbReference>
<reference evidence="1 2" key="2">
    <citation type="submission" date="2016-12" db="EMBL/GenBank/DDBJ databases">
        <title>Draft Genome Sequence of Cystobacter ferrugineus Strain Cbfe23.</title>
        <authorList>
            <person name="Akbar S."/>
            <person name="Dowd S.E."/>
            <person name="Stevens D.C."/>
        </authorList>
    </citation>
    <scope>NUCLEOTIDE SEQUENCE [LARGE SCALE GENOMIC DNA]</scope>
    <source>
        <strain evidence="1 2">Cbfe23</strain>
    </source>
</reference>
<name>A0A1L9AVX6_9BACT</name>
<dbReference type="Proteomes" id="UP000182229">
    <property type="component" value="Unassembled WGS sequence"/>
</dbReference>